<feature type="domain" description="Transcription factor zinc-finger" evidence="2">
    <location>
        <begin position="67"/>
        <end position="108"/>
    </location>
</feature>
<dbReference type="Pfam" id="PF13453">
    <property type="entry name" value="Zn_ribbon_TFIIB"/>
    <property type="match status" value="2"/>
</dbReference>
<sequence length="169" mass="19398">MKCPACDRDLTEKDVNGVKVDVCENGCAGIWFDNYELKKFDEIHENCDGLINIKKDPSVKVSDDKRDCPRCEDIKMLKHYFSIKRQVKVDECPACGGVFLDGGELEAIRSQFDTEKEREEAADKYFNSEFSGTLGVRAEEKKEEEKENKEKDGENDSRLRNLFNSILKI</sequence>
<evidence type="ECO:0000259" key="2">
    <source>
        <dbReference type="Pfam" id="PF13453"/>
    </source>
</evidence>
<dbReference type="EMBL" id="PKTG01000064">
    <property type="protein sequence ID" value="PLX18337.1"/>
    <property type="molecule type" value="Genomic_DNA"/>
</dbReference>
<accession>A0A2N5ZI18</accession>
<reference evidence="3 4" key="1">
    <citation type="submission" date="2017-11" db="EMBL/GenBank/DDBJ databases">
        <title>Genome-resolved metagenomics identifies genetic mobility, metabolic interactions, and unexpected diversity in perchlorate-reducing communities.</title>
        <authorList>
            <person name="Barnum T.P."/>
            <person name="Figueroa I.A."/>
            <person name="Carlstrom C.I."/>
            <person name="Lucas L.N."/>
            <person name="Engelbrektson A.L."/>
            <person name="Coates J.D."/>
        </authorList>
    </citation>
    <scope>NUCLEOTIDE SEQUENCE [LARGE SCALE GENOMIC DNA]</scope>
    <source>
        <strain evidence="3">BM706</strain>
    </source>
</reference>
<dbReference type="AlphaFoldDB" id="A0A2N5ZI18"/>
<feature type="region of interest" description="Disordered" evidence="1">
    <location>
        <begin position="137"/>
        <end position="157"/>
    </location>
</feature>
<dbReference type="Proteomes" id="UP000234857">
    <property type="component" value="Unassembled WGS sequence"/>
</dbReference>
<evidence type="ECO:0000256" key="1">
    <source>
        <dbReference type="SAM" id="MobiDB-lite"/>
    </source>
</evidence>
<gene>
    <name evidence="3" type="ORF">C0601_04785</name>
</gene>
<organism evidence="3 4">
    <name type="scientific">Muiribacterium halophilum</name>
    <dbReference type="NCBI Taxonomy" id="2053465"/>
    <lineage>
        <taxon>Bacteria</taxon>
        <taxon>Candidatus Muiribacteriota</taxon>
        <taxon>Candidatus Muiribacteriia</taxon>
        <taxon>Candidatus Muiribacteriales</taxon>
        <taxon>Candidatus Muiribacteriaceae</taxon>
        <taxon>Candidatus Muiribacterium</taxon>
    </lineage>
</organism>
<protein>
    <recommendedName>
        <fullName evidence="2">Transcription factor zinc-finger domain-containing protein</fullName>
    </recommendedName>
</protein>
<proteinExistence type="predicted"/>
<dbReference type="InterPro" id="IPR027392">
    <property type="entry name" value="TF_Znf"/>
</dbReference>
<comment type="caution">
    <text evidence="3">The sequence shown here is derived from an EMBL/GenBank/DDBJ whole genome shotgun (WGS) entry which is preliminary data.</text>
</comment>
<name>A0A2N5ZI18_MUIH1</name>
<evidence type="ECO:0000313" key="4">
    <source>
        <dbReference type="Proteomes" id="UP000234857"/>
    </source>
</evidence>
<evidence type="ECO:0000313" key="3">
    <source>
        <dbReference type="EMBL" id="PLX18337.1"/>
    </source>
</evidence>
<feature type="domain" description="Transcription factor zinc-finger" evidence="2">
    <location>
        <begin position="2"/>
        <end position="39"/>
    </location>
</feature>